<dbReference type="AlphaFoldDB" id="A0A6H2H039"/>
<name>A0A6H2H039_9BACL</name>
<keyword evidence="1" id="KW-0472">Membrane</keyword>
<organism evidence="2 3">
    <name type="scientific">Paenibacillus albicereus</name>
    <dbReference type="NCBI Taxonomy" id="2726185"/>
    <lineage>
        <taxon>Bacteria</taxon>
        <taxon>Bacillati</taxon>
        <taxon>Bacillota</taxon>
        <taxon>Bacilli</taxon>
        <taxon>Bacillales</taxon>
        <taxon>Paenibacillaceae</taxon>
        <taxon>Paenibacillus</taxon>
    </lineage>
</organism>
<keyword evidence="3" id="KW-1185">Reference proteome</keyword>
<protein>
    <recommendedName>
        <fullName evidence="4">Phage tail tape measure protein</fullName>
    </recommendedName>
</protein>
<evidence type="ECO:0000313" key="2">
    <source>
        <dbReference type="EMBL" id="QJC53054.1"/>
    </source>
</evidence>
<dbReference type="KEGG" id="palr:HGI30_16720"/>
<evidence type="ECO:0000256" key="1">
    <source>
        <dbReference type="SAM" id="Phobius"/>
    </source>
</evidence>
<evidence type="ECO:0000313" key="3">
    <source>
        <dbReference type="Proteomes" id="UP000502136"/>
    </source>
</evidence>
<reference evidence="2 3" key="1">
    <citation type="submission" date="2020-04" db="EMBL/GenBank/DDBJ databases">
        <title>Novel Paenibacillus strain UniB2 isolated from commercial digestive syrup.</title>
        <authorList>
            <person name="Thorat V."/>
            <person name="Kirdat K."/>
            <person name="Tiwarekar B."/>
            <person name="Yadav A."/>
        </authorList>
    </citation>
    <scope>NUCLEOTIDE SEQUENCE [LARGE SCALE GENOMIC DNA]</scope>
    <source>
        <strain evidence="2 3">UniB2</strain>
    </source>
</reference>
<accession>A0A6H2H039</accession>
<dbReference type="EMBL" id="CP051428">
    <property type="protein sequence ID" value="QJC53054.1"/>
    <property type="molecule type" value="Genomic_DNA"/>
</dbReference>
<gene>
    <name evidence="2" type="ORF">HGI30_16720</name>
</gene>
<keyword evidence="1" id="KW-1133">Transmembrane helix</keyword>
<proteinExistence type="predicted"/>
<sequence>MSPITARVIESEVSSVSITVDELKVLITAETAGLKRELKDVRRVLTETDKTTGKVTASIKSHLASIGTALAAIGAGAGFLSAAKDAMKFEAAVQQVNRMMGESTTIFRQWVTGQAAAFGMGISEATQYGATYANLISGFSADQAETTKRTIDLLQASAIVASATGRSISDVMERIRSGMLGETDAVEDLGINVNVAMLESTNAFRQFAGDQSWAQLSFQTQQTILYFAILEQAARKYGNELAANTATRQAAFIAQLKNARLYLGQAFLPIYNAVLPALTAMAKALATAMMWLAAFTTALFGGSGAAQQVKAAQDQATAAADIGGGYKDAGEQAKKAGDAAAKAGKKAKGAVAGFDKLNLVGEKPASGGADAAGVADPAGVGAAAGGMWDAASFSGITDGMDGVVAKAQEMAAKVKDAIKAMSDFIRQHKDSIIAALAGLAAGFAAFFLASRWAAIVAAVQRVWKVLTSLRLVFAALGGPVALIAAAVAGLTAAFVYFYRTNDSFKGAVDGILRQIGVTAKWLWNDVLKPFAAWYGQAFVAAWKQAGDALSTLYTEVLQPVGQWLGGKLLSAWKSLQAGMSAFYNELLVPLAGEFREFYQQTLKPFGSWLADKFLAAWEGLKAVVSEFWSSVLKPFLNDLAAGWQSKVEPIIAALKDRFAKGWDTLAGSVGSFSERVLQPCADALKWLYDKVLVPLASIIGGALKIAWDTISTIAASFYKNVIIPLANLFLDNFIPALEAIEAVFKAIYENALKPLGKYLAEGFKVTVENIIKSFTWLWKNVLEPLATFVGGALKITFTNTFEGLKGVINGVSKILTGLLTFITGVFTGDWKKAWQGVVKVFDGIFGGLWAIIKVPLNMIIDGINAVIGGINRLKIDLPDWVQKVTGYSSFGFNIPRIPKLAEGGLAYGPTLAMVGDNRGAAADPEVISPLSKLEGIIAGAGAGNNREVVSLLTSLLQAVKGGGKDIVLQIGETELGRAAARGINTIQRQTGVSPLRI</sequence>
<dbReference type="RefSeq" id="WP_168908603.1">
    <property type="nucleotide sequence ID" value="NZ_CP051428.1"/>
</dbReference>
<evidence type="ECO:0008006" key="4">
    <source>
        <dbReference type="Google" id="ProtNLM"/>
    </source>
</evidence>
<dbReference type="Proteomes" id="UP000502136">
    <property type="component" value="Chromosome"/>
</dbReference>
<feature type="transmembrane region" description="Helical" evidence="1">
    <location>
        <begin position="471"/>
        <end position="498"/>
    </location>
</feature>
<keyword evidence="1" id="KW-0812">Transmembrane</keyword>
<feature type="transmembrane region" description="Helical" evidence="1">
    <location>
        <begin position="432"/>
        <end position="459"/>
    </location>
</feature>